<sequence length="35" mass="3811">MGPVDFLTSQARVLLAGILALFTHRGLTINEDLKV</sequence>
<dbReference type="AlphaFoldDB" id="A0AAV5I6X5"/>
<name>A0AAV5I6X5_9ROSI</name>
<accession>A0AAV5I6X5</accession>
<proteinExistence type="predicted"/>
<dbReference type="EMBL" id="BPVZ01000006">
    <property type="protein sequence ID" value="GKU93040.1"/>
    <property type="molecule type" value="Genomic_DNA"/>
</dbReference>
<comment type="caution">
    <text evidence="1">The sequence shown here is derived from an EMBL/GenBank/DDBJ whole genome shotgun (WGS) entry which is preliminary data.</text>
</comment>
<keyword evidence="2" id="KW-1185">Reference proteome</keyword>
<protein>
    <submittedName>
        <fullName evidence="1">Uncharacterized protein</fullName>
    </submittedName>
</protein>
<evidence type="ECO:0000313" key="2">
    <source>
        <dbReference type="Proteomes" id="UP001054252"/>
    </source>
</evidence>
<gene>
    <name evidence="1" type="ORF">SLEP1_g6678</name>
</gene>
<reference evidence="1 2" key="1">
    <citation type="journal article" date="2021" name="Commun. Biol.">
        <title>The genome of Shorea leprosula (Dipterocarpaceae) highlights the ecological relevance of drought in aseasonal tropical rainforests.</title>
        <authorList>
            <person name="Ng K.K.S."/>
            <person name="Kobayashi M.J."/>
            <person name="Fawcett J.A."/>
            <person name="Hatakeyama M."/>
            <person name="Paape T."/>
            <person name="Ng C.H."/>
            <person name="Ang C.C."/>
            <person name="Tnah L.H."/>
            <person name="Lee C.T."/>
            <person name="Nishiyama T."/>
            <person name="Sese J."/>
            <person name="O'Brien M.J."/>
            <person name="Copetti D."/>
            <person name="Mohd Noor M.I."/>
            <person name="Ong R.C."/>
            <person name="Putra M."/>
            <person name="Sireger I.Z."/>
            <person name="Indrioko S."/>
            <person name="Kosugi Y."/>
            <person name="Izuno A."/>
            <person name="Isagi Y."/>
            <person name="Lee S.L."/>
            <person name="Shimizu K.K."/>
        </authorList>
    </citation>
    <scope>NUCLEOTIDE SEQUENCE [LARGE SCALE GENOMIC DNA]</scope>
    <source>
        <strain evidence="1">214</strain>
    </source>
</reference>
<dbReference type="Proteomes" id="UP001054252">
    <property type="component" value="Unassembled WGS sequence"/>
</dbReference>
<organism evidence="1 2">
    <name type="scientific">Rubroshorea leprosula</name>
    <dbReference type="NCBI Taxonomy" id="152421"/>
    <lineage>
        <taxon>Eukaryota</taxon>
        <taxon>Viridiplantae</taxon>
        <taxon>Streptophyta</taxon>
        <taxon>Embryophyta</taxon>
        <taxon>Tracheophyta</taxon>
        <taxon>Spermatophyta</taxon>
        <taxon>Magnoliopsida</taxon>
        <taxon>eudicotyledons</taxon>
        <taxon>Gunneridae</taxon>
        <taxon>Pentapetalae</taxon>
        <taxon>rosids</taxon>
        <taxon>malvids</taxon>
        <taxon>Malvales</taxon>
        <taxon>Dipterocarpaceae</taxon>
        <taxon>Rubroshorea</taxon>
    </lineage>
</organism>
<evidence type="ECO:0000313" key="1">
    <source>
        <dbReference type="EMBL" id="GKU93040.1"/>
    </source>
</evidence>